<keyword evidence="2" id="KW-1185">Reference proteome</keyword>
<organism evidence="1 2">
    <name type="scientific">Amycolatopsis iheyensis</name>
    <dbReference type="NCBI Taxonomy" id="2945988"/>
    <lineage>
        <taxon>Bacteria</taxon>
        <taxon>Bacillati</taxon>
        <taxon>Actinomycetota</taxon>
        <taxon>Actinomycetes</taxon>
        <taxon>Pseudonocardiales</taxon>
        <taxon>Pseudonocardiaceae</taxon>
        <taxon>Amycolatopsis</taxon>
    </lineage>
</organism>
<dbReference type="EMBL" id="JAMXQV010000013">
    <property type="protein sequence ID" value="MCR6486010.1"/>
    <property type="molecule type" value="Genomic_DNA"/>
</dbReference>
<name>A0A9X2SMW8_9PSEU</name>
<comment type="caution">
    <text evidence="1">The sequence shown here is derived from an EMBL/GenBank/DDBJ whole genome shotgun (WGS) entry which is preliminary data.</text>
</comment>
<protein>
    <submittedName>
        <fullName evidence="1">Uncharacterized protein</fullName>
    </submittedName>
</protein>
<dbReference type="AlphaFoldDB" id="A0A9X2SMW8"/>
<proteinExistence type="predicted"/>
<sequence length="72" mass="8041">MAGPRADRPHLPGYGIAAGPAGLLPWSWAEERLRASSPRVRPCRSRPEDPYEPVIGLREKDFTGSPTRWTFP</sequence>
<evidence type="ECO:0000313" key="2">
    <source>
        <dbReference type="Proteomes" id="UP001144096"/>
    </source>
</evidence>
<dbReference type="RefSeq" id="WP_257922596.1">
    <property type="nucleotide sequence ID" value="NZ_JAMXQV010000013.1"/>
</dbReference>
<evidence type="ECO:0000313" key="1">
    <source>
        <dbReference type="EMBL" id="MCR6486010.1"/>
    </source>
</evidence>
<dbReference type="Proteomes" id="UP001144096">
    <property type="component" value="Unassembled WGS sequence"/>
</dbReference>
<accession>A0A9X2SMW8</accession>
<reference evidence="1" key="1">
    <citation type="submission" date="2022-06" db="EMBL/GenBank/DDBJ databases">
        <title>Amycolatopsis iheyaensis sp. nov., a new species of the genus Amycolatopsis isolated from soil in Iheya island, Japan.</title>
        <authorList>
            <person name="Ngamcharungchit C."/>
            <person name="Kanto H."/>
            <person name="Take A."/>
            <person name="Intra B."/>
            <person name="Matsumoto A."/>
            <person name="Panbangred W."/>
            <person name="Inahashi Y."/>
        </authorList>
    </citation>
    <scope>NUCLEOTIDE SEQUENCE</scope>
    <source>
        <strain evidence="1">OK19-0408</strain>
    </source>
</reference>
<gene>
    <name evidence="1" type="ORF">M8542_24585</name>
</gene>